<keyword evidence="1" id="KW-0540">Nuclease</keyword>
<evidence type="ECO:0000313" key="2">
    <source>
        <dbReference type="Proteomes" id="UP000326598"/>
    </source>
</evidence>
<gene>
    <name evidence="1" type="ORF">CP976_35585</name>
</gene>
<dbReference type="KEGG" id="scoe:CP976_35585"/>
<accession>A0A5J6IK05</accession>
<keyword evidence="1" id="KW-0255">Endonuclease</keyword>
<keyword evidence="1" id="KW-0378">Hydrolase</keyword>
<name>A0A5J6IK05_STRC4</name>
<reference evidence="1 2" key="1">
    <citation type="submission" date="2017-09" db="EMBL/GenBank/DDBJ databases">
        <authorList>
            <person name="Lee N."/>
            <person name="Cho B.-K."/>
        </authorList>
    </citation>
    <scope>NUCLEOTIDE SEQUENCE [LARGE SCALE GENOMIC DNA]</scope>
    <source>
        <strain evidence="1 2">ATCC 13740</strain>
    </source>
</reference>
<sequence>MSPPRTRTLRPVRAARDRNFLQYYDPCGTERLVPASQAAAVTFENALPARKIPSHAGQHHTPGHYWSATTDRMIDYESYLESKWMKLLDFDPEVVSFSAQPFTIDGHDTEGAWRHTPDLFARRRDGSVLLLDVKEDGRMTVPAVISQARRTAELCQWIGWDYAMVGEPDALRWANVSWLAGYRRPLLAGKTLVDRLLMLAQRAVPIGDLVSFQPVPELARSVIYHLMWHHQLAFDQTRPLRDHTHVQAADPRSPA</sequence>
<dbReference type="AlphaFoldDB" id="A0A5J6IK05"/>
<dbReference type="GO" id="GO:0004519">
    <property type="term" value="F:endonuclease activity"/>
    <property type="evidence" value="ECO:0007669"/>
    <property type="project" value="UniProtKB-KW"/>
</dbReference>
<dbReference type="EMBL" id="CP023694">
    <property type="protein sequence ID" value="QEV28925.1"/>
    <property type="molecule type" value="Genomic_DNA"/>
</dbReference>
<dbReference type="RefSeq" id="WP_150484012.1">
    <property type="nucleotide sequence ID" value="NZ_BMTB01000034.1"/>
</dbReference>
<organism evidence="1 2">
    <name type="scientific">Streptomyces coeruleorubidus</name>
    <dbReference type="NCBI Taxonomy" id="116188"/>
    <lineage>
        <taxon>Bacteria</taxon>
        <taxon>Bacillati</taxon>
        <taxon>Actinomycetota</taxon>
        <taxon>Actinomycetes</taxon>
        <taxon>Kitasatosporales</taxon>
        <taxon>Streptomycetaceae</taxon>
        <taxon>Streptomyces</taxon>
    </lineage>
</organism>
<evidence type="ECO:0000313" key="1">
    <source>
        <dbReference type="EMBL" id="QEV28925.1"/>
    </source>
</evidence>
<dbReference type="InterPro" id="IPR048000">
    <property type="entry name" value="TnsA-like"/>
</dbReference>
<dbReference type="GeneID" id="91421366"/>
<protein>
    <submittedName>
        <fullName evidence="1">TnsA-like heteromeric transposase endonuclease subunit</fullName>
    </submittedName>
</protein>
<dbReference type="Proteomes" id="UP000326598">
    <property type="component" value="Chromosome"/>
</dbReference>
<dbReference type="NCBIfam" id="NF033179">
    <property type="entry name" value="TnsA_like_Actin"/>
    <property type="match status" value="1"/>
</dbReference>
<proteinExistence type="predicted"/>